<evidence type="ECO:0000256" key="1">
    <source>
        <dbReference type="SAM" id="SignalP"/>
    </source>
</evidence>
<feature type="signal peptide" evidence="1">
    <location>
        <begin position="1"/>
        <end position="19"/>
    </location>
</feature>
<name>A0ABD7SQY9_VIBCL</name>
<accession>A0ABD7SQY9</accession>
<keyword evidence="1" id="KW-0732">Signal</keyword>
<dbReference type="AlphaFoldDB" id="A0ABD7SQY9"/>
<proteinExistence type="predicted"/>
<reference evidence="2 3" key="1">
    <citation type="submission" date="2019-06" db="EMBL/GenBank/DDBJ databases">
        <title>Vibrio cholerae phylogeny based on whole-genome sequencing reveals genetic diversity and population strucutre.</title>
        <authorList>
            <person name="Zhiqiu Y."/>
            <person name="Bin L."/>
            <person name="Lingyan J."/>
        </authorList>
    </citation>
    <scope>NUCLEOTIDE SEQUENCE [LARGE SCALE GENOMIC DNA]</scope>
    <source>
        <strain evidence="2 3">N2814</strain>
    </source>
</reference>
<gene>
    <name evidence="2" type="ORF">FXF03_01190</name>
</gene>
<organism evidence="2 3">
    <name type="scientific">Vibrio cholerae</name>
    <dbReference type="NCBI Taxonomy" id="666"/>
    <lineage>
        <taxon>Bacteria</taxon>
        <taxon>Pseudomonadati</taxon>
        <taxon>Pseudomonadota</taxon>
        <taxon>Gammaproteobacteria</taxon>
        <taxon>Vibrionales</taxon>
        <taxon>Vibrionaceae</taxon>
        <taxon>Vibrio</taxon>
    </lineage>
</organism>
<feature type="chain" id="PRO_5044804294" evidence="1">
    <location>
        <begin position="20"/>
        <end position="128"/>
    </location>
</feature>
<comment type="caution">
    <text evidence="2">The sequence shown here is derived from an EMBL/GenBank/DDBJ whole genome shotgun (WGS) entry which is preliminary data.</text>
</comment>
<protein>
    <submittedName>
        <fullName evidence="2">Uncharacterized protein</fullName>
    </submittedName>
</protein>
<dbReference type="Proteomes" id="UP000323819">
    <property type="component" value="Unassembled WGS sequence"/>
</dbReference>
<sequence length="128" mass="14282">MKNRILTAVLLTLSFGSNAYEMSEDERSQIEQLSVSHLNNLYTSIQNIEQSGDVAHVTAIHGMMNCTMTYKSFDGVWALNNIECGLAKSESKLASLPTVSEDNAKLFSSDVIIKFLDAQREWSESSRE</sequence>
<dbReference type="RefSeq" id="WP_044125719.1">
    <property type="nucleotide sequence ID" value="NZ_JAILXN010000001.1"/>
</dbReference>
<evidence type="ECO:0000313" key="2">
    <source>
        <dbReference type="EMBL" id="TXX67215.1"/>
    </source>
</evidence>
<dbReference type="EMBL" id="VSIJ01000005">
    <property type="protein sequence ID" value="TXX67215.1"/>
    <property type="molecule type" value="Genomic_DNA"/>
</dbReference>
<evidence type="ECO:0000313" key="3">
    <source>
        <dbReference type="Proteomes" id="UP000323819"/>
    </source>
</evidence>